<feature type="region of interest" description="Disordered" evidence="1">
    <location>
        <begin position="42"/>
        <end position="62"/>
    </location>
</feature>
<gene>
    <name evidence="2" type="ORF">EFW17_04850</name>
</gene>
<feature type="compositionally biased region" description="Basic and acidic residues" evidence="1">
    <location>
        <begin position="46"/>
        <end position="62"/>
    </location>
</feature>
<organism evidence="2 3">
    <name type="scientific">Halostreptopolyspora alba</name>
    <dbReference type="NCBI Taxonomy" id="2487137"/>
    <lineage>
        <taxon>Bacteria</taxon>
        <taxon>Bacillati</taxon>
        <taxon>Actinomycetota</taxon>
        <taxon>Actinomycetes</taxon>
        <taxon>Streptosporangiales</taxon>
        <taxon>Nocardiopsidaceae</taxon>
        <taxon>Halostreptopolyspora</taxon>
    </lineage>
</organism>
<dbReference type="AlphaFoldDB" id="A0A3N0EFI7"/>
<dbReference type="Proteomes" id="UP000269198">
    <property type="component" value="Unassembled WGS sequence"/>
</dbReference>
<evidence type="ECO:0000313" key="2">
    <source>
        <dbReference type="EMBL" id="RNL86527.1"/>
    </source>
</evidence>
<proteinExistence type="predicted"/>
<accession>A0A3N0EFI7</accession>
<dbReference type="RefSeq" id="WP_123200052.1">
    <property type="nucleotide sequence ID" value="NZ_RJMB01000003.1"/>
</dbReference>
<keyword evidence="3" id="KW-1185">Reference proteome</keyword>
<protein>
    <submittedName>
        <fullName evidence="2">Uncharacterized protein</fullName>
    </submittedName>
</protein>
<comment type="caution">
    <text evidence="2">The sequence shown here is derived from an EMBL/GenBank/DDBJ whole genome shotgun (WGS) entry which is preliminary data.</text>
</comment>
<evidence type="ECO:0000313" key="3">
    <source>
        <dbReference type="Proteomes" id="UP000269198"/>
    </source>
</evidence>
<reference evidence="2 3" key="1">
    <citation type="submission" date="2018-11" db="EMBL/GenBank/DDBJ databases">
        <title>The genome draft of YIM 96095.</title>
        <authorList>
            <person name="Tang S.-K."/>
            <person name="Chunyu W.-X."/>
            <person name="Feng Y.-Z."/>
        </authorList>
    </citation>
    <scope>NUCLEOTIDE SEQUENCE [LARGE SCALE GENOMIC DNA]</scope>
    <source>
        <strain evidence="2 3">YIM 96095</strain>
    </source>
</reference>
<name>A0A3N0EFI7_9ACTN</name>
<evidence type="ECO:0000256" key="1">
    <source>
        <dbReference type="SAM" id="MobiDB-lite"/>
    </source>
</evidence>
<sequence>MNPDSFLVRPHLRYVEYYSDAENWRRLSRDDYDDIAAHLAGLPTEYRPDDDTEEAKRFDRCP</sequence>
<dbReference type="OrthoDB" id="9776021at2"/>
<dbReference type="EMBL" id="RJMB01000003">
    <property type="protein sequence ID" value="RNL86527.1"/>
    <property type="molecule type" value="Genomic_DNA"/>
</dbReference>